<dbReference type="RefSeq" id="WP_267224512.1">
    <property type="nucleotide sequence ID" value="NZ_JAPCWC010000037.1"/>
</dbReference>
<dbReference type="PANTHER" id="PTHR48111">
    <property type="entry name" value="REGULATOR OF RPOS"/>
    <property type="match status" value="1"/>
</dbReference>
<dbReference type="SMART" id="SM00448">
    <property type="entry name" value="REC"/>
    <property type="match status" value="1"/>
</dbReference>
<protein>
    <submittedName>
        <fullName evidence="6">Response regulator transcription factor</fullName>
    </submittedName>
</protein>
<dbReference type="InterPro" id="IPR001867">
    <property type="entry name" value="OmpR/PhoB-type_DNA-bd"/>
</dbReference>
<proteinExistence type="predicted"/>
<dbReference type="Gene3D" id="3.40.50.2300">
    <property type="match status" value="1"/>
</dbReference>
<keyword evidence="1 3" id="KW-0238">DNA-binding</keyword>
<keyword evidence="7" id="KW-1185">Reference proteome</keyword>
<evidence type="ECO:0000256" key="1">
    <source>
        <dbReference type="ARBA" id="ARBA00023125"/>
    </source>
</evidence>
<dbReference type="PROSITE" id="PS50110">
    <property type="entry name" value="RESPONSE_REGULATORY"/>
    <property type="match status" value="1"/>
</dbReference>
<comment type="caution">
    <text evidence="6">The sequence shown here is derived from an EMBL/GenBank/DDBJ whole genome shotgun (WGS) entry which is preliminary data.</text>
</comment>
<dbReference type="Pfam" id="PF00072">
    <property type="entry name" value="Response_reg"/>
    <property type="match status" value="1"/>
</dbReference>
<dbReference type="Pfam" id="PF00486">
    <property type="entry name" value="Trans_reg_C"/>
    <property type="match status" value="1"/>
</dbReference>
<feature type="DNA-binding region" description="OmpR/PhoB-type" evidence="3">
    <location>
        <begin position="125"/>
        <end position="223"/>
    </location>
</feature>
<dbReference type="InterPro" id="IPR039420">
    <property type="entry name" value="WalR-like"/>
</dbReference>
<evidence type="ECO:0000259" key="4">
    <source>
        <dbReference type="PROSITE" id="PS50110"/>
    </source>
</evidence>
<evidence type="ECO:0000313" key="6">
    <source>
        <dbReference type="EMBL" id="MFC0686374.1"/>
    </source>
</evidence>
<organism evidence="6 7">
    <name type="scientific">Novosphingobium clariflavum</name>
    <dbReference type="NCBI Taxonomy" id="2029884"/>
    <lineage>
        <taxon>Bacteria</taxon>
        <taxon>Pseudomonadati</taxon>
        <taxon>Pseudomonadota</taxon>
        <taxon>Alphaproteobacteria</taxon>
        <taxon>Sphingomonadales</taxon>
        <taxon>Sphingomonadaceae</taxon>
        <taxon>Novosphingobium</taxon>
    </lineage>
</organism>
<dbReference type="Gene3D" id="6.10.250.690">
    <property type="match status" value="1"/>
</dbReference>
<dbReference type="Proteomes" id="UP001589858">
    <property type="component" value="Unassembled WGS sequence"/>
</dbReference>
<feature type="domain" description="OmpR/PhoB-type" evidence="5">
    <location>
        <begin position="125"/>
        <end position="223"/>
    </location>
</feature>
<dbReference type="CDD" id="cd00383">
    <property type="entry name" value="trans_reg_C"/>
    <property type="match status" value="1"/>
</dbReference>
<evidence type="ECO:0000313" key="7">
    <source>
        <dbReference type="Proteomes" id="UP001589858"/>
    </source>
</evidence>
<evidence type="ECO:0000259" key="5">
    <source>
        <dbReference type="PROSITE" id="PS51755"/>
    </source>
</evidence>
<accession>A0ABV6SAU3</accession>
<dbReference type="SUPFAM" id="SSF52172">
    <property type="entry name" value="CheY-like"/>
    <property type="match status" value="1"/>
</dbReference>
<dbReference type="InterPro" id="IPR036388">
    <property type="entry name" value="WH-like_DNA-bd_sf"/>
</dbReference>
<reference evidence="6 7" key="1">
    <citation type="submission" date="2024-09" db="EMBL/GenBank/DDBJ databases">
        <authorList>
            <person name="Sun Q."/>
            <person name="Mori K."/>
        </authorList>
    </citation>
    <scope>NUCLEOTIDE SEQUENCE [LARGE SCALE GENOMIC DNA]</scope>
    <source>
        <strain evidence="6 7">CICC 11035S</strain>
    </source>
</reference>
<dbReference type="InterPro" id="IPR011006">
    <property type="entry name" value="CheY-like_superfamily"/>
</dbReference>
<name>A0ABV6SAU3_9SPHN</name>
<dbReference type="PROSITE" id="PS51755">
    <property type="entry name" value="OMPR_PHOB"/>
    <property type="match status" value="1"/>
</dbReference>
<evidence type="ECO:0000256" key="2">
    <source>
        <dbReference type="PROSITE-ProRule" id="PRU00169"/>
    </source>
</evidence>
<feature type="modified residue" description="4-aspartylphosphate" evidence="2">
    <location>
        <position position="51"/>
    </location>
</feature>
<dbReference type="InterPro" id="IPR001789">
    <property type="entry name" value="Sig_transdc_resp-reg_receiver"/>
</dbReference>
<sequence>MNVLILEDDRDLGKYLESGLTEIGHSARLVASGELALSTLIDGAFDVAVLDRMVPGLDGYSVMREAREAGCQTPILMLTALGGIEDRVEALEGGADDYLTKPFAFAEFSARLTALSRRIMPQAAQDVLRVGDVEMNLRRRTVKRAGRGIELQPREFSLLEQLLRSPDRILTRTILLERVWNLGFDPQTNIVETHMSRLRTKLNQGFERNAIRTVRGSGYIMSDEDD</sequence>
<dbReference type="PANTHER" id="PTHR48111:SF76">
    <property type="entry name" value="TWO-COMPONENT RESPONSE REGULATOR"/>
    <property type="match status" value="1"/>
</dbReference>
<gene>
    <name evidence="6" type="ORF">ACFFF8_17450</name>
</gene>
<dbReference type="SMART" id="SM00862">
    <property type="entry name" value="Trans_reg_C"/>
    <property type="match status" value="1"/>
</dbReference>
<evidence type="ECO:0000256" key="3">
    <source>
        <dbReference type="PROSITE-ProRule" id="PRU01091"/>
    </source>
</evidence>
<feature type="domain" description="Response regulatory" evidence="4">
    <location>
        <begin position="2"/>
        <end position="116"/>
    </location>
</feature>
<dbReference type="Gene3D" id="1.10.10.10">
    <property type="entry name" value="Winged helix-like DNA-binding domain superfamily/Winged helix DNA-binding domain"/>
    <property type="match status" value="1"/>
</dbReference>
<keyword evidence="2" id="KW-0597">Phosphoprotein</keyword>
<dbReference type="EMBL" id="JBHLTM010000066">
    <property type="protein sequence ID" value="MFC0686374.1"/>
    <property type="molecule type" value="Genomic_DNA"/>
</dbReference>